<dbReference type="EMBL" id="CM001751">
    <property type="protein sequence ID" value="KJB76347.1"/>
    <property type="molecule type" value="Genomic_DNA"/>
</dbReference>
<organism evidence="2 3">
    <name type="scientific">Gossypium raimondii</name>
    <name type="common">Peruvian cotton</name>
    <name type="synonym">Gossypium klotzschianum subsp. raimondii</name>
    <dbReference type="NCBI Taxonomy" id="29730"/>
    <lineage>
        <taxon>Eukaryota</taxon>
        <taxon>Viridiplantae</taxon>
        <taxon>Streptophyta</taxon>
        <taxon>Embryophyta</taxon>
        <taxon>Tracheophyta</taxon>
        <taxon>Spermatophyta</taxon>
        <taxon>Magnoliopsida</taxon>
        <taxon>eudicotyledons</taxon>
        <taxon>Gunneridae</taxon>
        <taxon>Pentapetalae</taxon>
        <taxon>rosids</taxon>
        <taxon>malvids</taxon>
        <taxon>Malvales</taxon>
        <taxon>Malvaceae</taxon>
        <taxon>Malvoideae</taxon>
        <taxon>Gossypium</taxon>
    </lineage>
</organism>
<accession>A0A0D2RZT8</accession>
<sequence length="150" mass="16118">MGCGVSKFDHAAGGGGWRQLSIVHKKSDAAVVDNILLSKSLPEGREGEGHAKGRGMHKKANSDEKGGMQRGRLQSSNKGESLEDDGYIPQSLSFRVYCISSLEDDNNQGDGNAEKMTDKQEGDGESNKGSSTRVRRRAKIGKGIKTILRA</sequence>
<evidence type="ECO:0000313" key="2">
    <source>
        <dbReference type="EMBL" id="KJB76347.1"/>
    </source>
</evidence>
<feature type="compositionally biased region" description="Basic residues" evidence="1">
    <location>
        <begin position="133"/>
        <end position="142"/>
    </location>
</feature>
<dbReference type="KEGG" id="gra:105779243"/>
<dbReference type="AlphaFoldDB" id="A0A0D2RZT8"/>
<feature type="region of interest" description="Disordered" evidence="1">
    <location>
        <begin position="103"/>
        <end position="150"/>
    </location>
</feature>
<dbReference type="OrthoDB" id="952066at2759"/>
<feature type="compositionally biased region" description="Basic and acidic residues" evidence="1">
    <location>
        <begin position="112"/>
        <end position="126"/>
    </location>
</feature>
<proteinExistence type="predicted"/>
<gene>
    <name evidence="2" type="ORF">B456_012G083600</name>
</gene>
<dbReference type="Gramene" id="KJB76347">
    <property type="protein sequence ID" value="KJB76347"/>
    <property type="gene ID" value="B456_012G083600"/>
</dbReference>
<evidence type="ECO:0000313" key="3">
    <source>
        <dbReference type="Proteomes" id="UP000032304"/>
    </source>
</evidence>
<keyword evidence="3" id="KW-1185">Reference proteome</keyword>
<evidence type="ECO:0000256" key="1">
    <source>
        <dbReference type="SAM" id="MobiDB-lite"/>
    </source>
</evidence>
<protein>
    <submittedName>
        <fullName evidence="2">Uncharacterized protein</fullName>
    </submittedName>
</protein>
<feature type="region of interest" description="Disordered" evidence="1">
    <location>
        <begin position="39"/>
        <end position="87"/>
    </location>
</feature>
<name>A0A0D2RZT8_GOSRA</name>
<dbReference type="Proteomes" id="UP000032304">
    <property type="component" value="Chromosome 12"/>
</dbReference>
<feature type="compositionally biased region" description="Basic and acidic residues" evidence="1">
    <location>
        <begin position="42"/>
        <end position="51"/>
    </location>
</feature>
<reference evidence="2 3" key="1">
    <citation type="journal article" date="2012" name="Nature">
        <title>Repeated polyploidization of Gossypium genomes and the evolution of spinnable cotton fibres.</title>
        <authorList>
            <person name="Paterson A.H."/>
            <person name="Wendel J.F."/>
            <person name="Gundlach H."/>
            <person name="Guo H."/>
            <person name="Jenkins J."/>
            <person name="Jin D."/>
            <person name="Llewellyn D."/>
            <person name="Showmaker K.C."/>
            <person name="Shu S."/>
            <person name="Udall J."/>
            <person name="Yoo M.J."/>
            <person name="Byers R."/>
            <person name="Chen W."/>
            <person name="Doron-Faigenboim A."/>
            <person name="Duke M.V."/>
            <person name="Gong L."/>
            <person name="Grimwood J."/>
            <person name="Grover C."/>
            <person name="Grupp K."/>
            <person name="Hu G."/>
            <person name="Lee T.H."/>
            <person name="Li J."/>
            <person name="Lin L."/>
            <person name="Liu T."/>
            <person name="Marler B.S."/>
            <person name="Page J.T."/>
            <person name="Roberts A.W."/>
            <person name="Romanel E."/>
            <person name="Sanders W.S."/>
            <person name="Szadkowski E."/>
            <person name="Tan X."/>
            <person name="Tang H."/>
            <person name="Xu C."/>
            <person name="Wang J."/>
            <person name="Wang Z."/>
            <person name="Zhang D."/>
            <person name="Zhang L."/>
            <person name="Ashrafi H."/>
            <person name="Bedon F."/>
            <person name="Bowers J.E."/>
            <person name="Brubaker C.L."/>
            <person name="Chee P.W."/>
            <person name="Das S."/>
            <person name="Gingle A.R."/>
            <person name="Haigler C.H."/>
            <person name="Harker D."/>
            <person name="Hoffmann L.V."/>
            <person name="Hovav R."/>
            <person name="Jones D.C."/>
            <person name="Lemke C."/>
            <person name="Mansoor S."/>
            <person name="ur Rahman M."/>
            <person name="Rainville L.N."/>
            <person name="Rambani A."/>
            <person name="Reddy U.K."/>
            <person name="Rong J.K."/>
            <person name="Saranga Y."/>
            <person name="Scheffler B.E."/>
            <person name="Scheffler J.A."/>
            <person name="Stelly D.M."/>
            <person name="Triplett B.A."/>
            <person name="Van Deynze A."/>
            <person name="Vaslin M.F."/>
            <person name="Waghmare V.N."/>
            <person name="Walford S.A."/>
            <person name="Wright R.J."/>
            <person name="Zaki E.A."/>
            <person name="Zhang T."/>
            <person name="Dennis E.S."/>
            <person name="Mayer K.F."/>
            <person name="Peterson D.G."/>
            <person name="Rokhsar D.S."/>
            <person name="Wang X."/>
            <person name="Schmutz J."/>
        </authorList>
    </citation>
    <scope>NUCLEOTIDE SEQUENCE [LARGE SCALE GENOMIC DNA]</scope>
</reference>
<dbReference type="OMA" id="KFDHAAG"/>